<dbReference type="InterPro" id="IPR008921">
    <property type="entry name" value="DNA_pol3_clamp-load_cplx_C"/>
</dbReference>
<keyword evidence="4" id="KW-0235">DNA replication</keyword>
<evidence type="ECO:0000256" key="1">
    <source>
        <dbReference type="ARBA" id="ARBA00012417"/>
    </source>
</evidence>
<dbReference type="EMBL" id="RWJI01000003">
    <property type="protein sequence ID" value="RRQ50947.1"/>
    <property type="molecule type" value="Genomic_DNA"/>
</dbReference>
<dbReference type="PANTHER" id="PTHR34388:SF1">
    <property type="entry name" value="DNA POLYMERASE III SUBUNIT DELTA"/>
    <property type="match status" value="1"/>
</dbReference>
<proteinExistence type="inferred from homology"/>
<keyword evidence="5" id="KW-0239">DNA-directed DNA polymerase</keyword>
<comment type="catalytic activity">
    <reaction evidence="7">
        <text>DNA(n) + a 2'-deoxyribonucleoside 5'-triphosphate = DNA(n+1) + diphosphate</text>
        <dbReference type="Rhea" id="RHEA:22508"/>
        <dbReference type="Rhea" id="RHEA-COMP:17339"/>
        <dbReference type="Rhea" id="RHEA-COMP:17340"/>
        <dbReference type="ChEBI" id="CHEBI:33019"/>
        <dbReference type="ChEBI" id="CHEBI:61560"/>
        <dbReference type="ChEBI" id="CHEBI:173112"/>
        <dbReference type="EC" id="2.7.7.7"/>
    </reaction>
</comment>
<dbReference type="GO" id="GO:0009360">
    <property type="term" value="C:DNA polymerase III complex"/>
    <property type="evidence" value="ECO:0007669"/>
    <property type="project" value="TreeGrafter"/>
</dbReference>
<dbReference type="EC" id="2.7.7.7" evidence="1"/>
<keyword evidence="9" id="KW-1185">Reference proteome</keyword>
<dbReference type="Gene3D" id="1.20.272.10">
    <property type="match status" value="1"/>
</dbReference>
<keyword evidence="2 8" id="KW-0808">Transferase</keyword>
<dbReference type="GO" id="GO:0006261">
    <property type="term" value="P:DNA-templated DNA replication"/>
    <property type="evidence" value="ECO:0007669"/>
    <property type="project" value="TreeGrafter"/>
</dbReference>
<reference evidence="8 9" key="1">
    <citation type="submission" date="2018-12" db="EMBL/GenBank/DDBJ databases">
        <authorList>
            <person name="Kim S.-J."/>
            <person name="Jung G.-Y."/>
        </authorList>
    </citation>
    <scope>NUCLEOTIDE SEQUENCE [LARGE SCALE GENOMIC DNA]</scope>
    <source>
        <strain evidence="8 9">03SU3-P</strain>
    </source>
</reference>
<dbReference type="RefSeq" id="WP_125231350.1">
    <property type="nucleotide sequence ID" value="NZ_RWJI01000003.1"/>
</dbReference>
<comment type="similarity">
    <text evidence="6">Belongs to the DNA polymerase HolA subunit family.</text>
</comment>
<evidence type="ECO:0000256" key="7">
    <source>
        <dbReference type="ARBA" id="ARBA00049244"/>
    </source>
</evidence>
<sequence length="340" mass="37097">MSSAKERSFINAISARPDVRLFFIFGQDESAVADIAGQMSAQLAGSERIEIDSDRIRNDPALLVDEASALSLFGDKRHIRLNFRREEGLAAVENLLELEGDLSPVIATAGNLTKASKLRKLLEAHPRAMAHICYLPEEGDAAAAVMAYAATTGLKIDRPLAVRIARYTGQDRKLAQAEIDKLSLYYDASPQRPATVEIAIFEALSAETGEENINGLVHVVMGGDLRGTGRELSAARDMGVDAIRIIRAMQRRVTMLAAMRAKVDNGANPGAVVKATRSIFWKDADSYAQQLMRWPSVRLAGLNGHLLEVESKLMHVRDGLAVTILEEELVRIARAAARRG</sequence>
<protein>
    <recommendedName>
        <fullName evidence="1">DNA-directed DNA polymerase</fullName>
        <ecNumber evidence="1">2.7.7.7</ecNumber>
    </recommendedName>
</protein>
<dbReference type="NCBIfam" id="TIGR01128">
    <property type="entry name" value="holA"/>
    <property type="match status" value="1"/>
</dbReference>
<evidence type="ECO:0000256" key="5">
    <source>
        <dbReference type="ARBA" id="ARBA00022932"/>
    </source>
</evidence>
<dbReference type="InterPro" id="IPR027417">
    <property type="entry name" value="P-loop_NTPase"/>
</dbReference>
<dbReference type="Proteomes" id="UP000268553">
    <property type="component" value="Unassembled WGS sequence"/>
</dbReference>
<evidence type="ECO:0000313" key="8">
    <source>
        <dbReference type="EMBL" id="RRQ50947.1"/>
    </source>
</evidence>
<dbReference type="InterPro" id="IPR005790">
    <property type="entry name" value="DNA_polIII_delta"/>
</dbReference>
<evidence type="ECO:0000256" key="6">
    <source>
        <dbReference type="ARBA" id="ARBA00034754"/>
    </source>
</evidence>
<evidence type="ECO:0000256" key="2">
    <source>
        <dbReference type="ARBA" id="ARBA00022679"/>
    </source>
</evidence>
<dbReference type="SUPFAM" id="SSF52540">
    <property type="entry name" value="P-loop containing nucleoside triphosphate hydrolases"/>
    <property type="match status" value="1"/>
</dbReference>
<comment type="caution">
    <text evidence="8">The sequence shown here is derived from an EMBL/GenBank/DDBJ whole genome shotgun (WGS) entry which is preliminary data.</text>
</comment>
<organism evidence="8 9">
    <name type="scientific">Sphingorhabdus wooponensis</name>
    <dbReference type="NCBI Taxonomy" id="940136"/>
    <lineage>
        <taxon>Bacteria</taxon>
        <taxon>Pseudomonadati</taxon>
        <taxon>Pseudomonadota</taxon>
        <taxon>Alphaproteobacteria</taxon>
        <taxon>Sphingomonadales</taxon>
        <taxon>Sphingomonadaceae</taxon>
        <taxon>Sphingorhabdus</taxon>
    </lineage>
</organism>
<dbReference type="GO" id="GO:0003677">
    <property type="term" value="F:DNA binding"/>
    <property type="evidence" value="ECO:0007669"/>
    <property type="project" value="InterPro"/>
</dbReference>
<dbReference type="PANTHER" id="PTHR34388">
    <property type="entry name" value="DNA POLYMERASE III SUBUNIT DELTA"/>
    <property type="match status" value="1"/>
</dbReference>
<name>A0A426RPM8_9SPHN</name>
<keyword evidence="3 8" id="KW-0548">Nucleotidyltransferase</keyword>
<evidence type="ECO:0000256" key="4">
    <source>
        <dbReference type="ARBA" id="ARBA00022705"/>
    </source>
</evidence>
<dbReference type="AlphaFoldDB" id="A0A426RPM8"/>
<dbReference type="OrthoDB" id="9804983at2"/>
<evidence type="ECO:0000256" key="3">
    <source>
        <dbReference type="ARBA" id="ARBA00022695"/>
    </source>
</evidence>
<gene>
    <name evidence="8" type="primary">holA</name>
    <name evidence="8" type="ORF">D7D48_10290</name>
</gene>
<accession>A0A426RPM8</accession>
<dbReference type="GO" id="GO:0003887">
    <property type="term" value="F:DNA-directed DNA polymerase activity"/>
    <property type="evidence" value="ECO:0007669"/>
    <property type="project" value="UniProtKB-KW"/>
</dbReference>
<evidence type="ECO:0000313" key="9">
    <source>
        <dbReference type="Proteomes" id="UP000268553"/>
    </source>
</evidence>
<dbReference type="SUPFAM" id="SSF48019">
    <property type="entry name" value="post-AAA+ oligomerization domain-like"/>
    <property type="match status" value="1"/>
</dbReference>